<dbReference type="InterPro" id="IPR025345">
    <property type="entry name" value="DUF4249"/>
</dbReference>
<sequence>MRKAYFTLVFLTVTGAACEKEINVDLQRTEDMLVVEGIIEQGAFPMVRISRSLNYFSKITPQQLLESFVHDANVTVSNGARTHRLREYSTDTTGGVALYFYTIDTADLQTAFLGEAGKSYTLRIEAEGKVLHSITTIPEPRLTLDTMWWKNAGGDDTGRARILVKVTDPPERGNYVRYFTSRNKERFLPGLNSVFDDQVVNGTSFDVPLDPGVDKNRSIDFDDYGFFSKGDTVTLKFCNIDHNTYDFWRTADFAYTSTGNPFASPTRILGNVTGALGYWGGYSITYRTITIPK</sequence>
<dbReference type="OrthoDB" id="647456at2"/>
<evidence type="ECO:0000313" key="1">
    <source>
        <dbReference type="EMBL" id="RPD41603.1"/>
    </source>
</evidence>
<dbReference type="Pfam" id="PF14054">
    <property type="entry name" value="DUF4249"/>
    <property type="match status" value="1"/>
</dbReference>
<reference evidence="2" key="1">
    <citation type="submission" date="2018-11" db="EMBL/GenBank/DDBJ databases">
        <title>Chitinophaga lutea sp.nov., isolate from arsenic contaminated soil.</title>
        <authorList>
            <person name="Zong Y."/>
        </authorList>
    </citation>
    <scope>NUCLEOTIDE SEQUENCE [LARGE SCALE GENOMIC DNA]</scope>
    <source>
        <strain evidence="2">YLT18</strain>
    </source>
</reference>
<accession>A0A3N4N1V4</accession>
<dbReference type="EMBL" id="RMBX01000004">
    <property type="protein sequence ID" value="RPD41603.1"/>
    <property type="molecule type" value="Genomic_DNA"/>
</dbReference>
<keyword evidence="2" id="KW-1185">Reference proteome</keyword>
<name>A0A3N4N1V4_9BACT</name>
<gene>
    <name evidence="1" type="ORF">EG028_09865</name>
</gene>
<protein>
    <submittedName>
        <fullName evidence="1">DUF4249 domain-containing protein</fullName>
    </submittedName>
</protein>
<dbReference type="Proteomes" id="UP000279089">
    <property type="component" value="Unassembled WGS sequence"/>
</dbReference>
<evidence type="ECO:0000313" key="2">
    <source>
        <dbReference type="Proteomes" id="UP000279089"/>
    </source>
</evidence>
<proteinExistence type="predicted"/>
<comment type="caution">
    <text evidence="1">The sequence shown here is derived from an EMBL/GenBank/DDBJ whole genome shotgun (WGS) entry which is preliminary data.</text>
</comment>
<dbReference type="AlphaFoldDB" id="A0A3N4N1V4"/>
<dbReference type="RefSeq" id="WP_120516096.1">
    <property type="nucleotide sequence ID" value="NZ_QXZY01000005.1"/>
</dbReference>
<organism evidence="1 2">
    <name type="scientific">Chitinophaga barathri</name>
    <dbReference type="NCBI Taxonomy" id="1647451"/>
    <lineage>
        <taxon>Bacteria</taxon>
        <taxon>Pseudomonadati</taxon>
        <taxon>Bacteroidota</taxon>
        <taxon>Chitinophagia</taxon>
        <taxon>Chitinophagales</taxon>
        <taxon>Chitinophagaceae</taxon>
        <taxon>Chitinophaga</taxon>
    </lineage>
</organism>
<dbReference type="PROSITE" id="PS51257">
    <property type="entry name" value="PROKAR_LIPOPROTEIN"/>
    <property type="match status" value="1"/>
</dbReference>